<feature type="non-terminal residue" evidence="2">
    <location>
        <position position="84"/>
    </location>
</feature>
<evidence type="ECO:0000313" key="2">
    <source>
        <dbReference type="EMBL" id="VCW68849.1"/>
    </source>
</evidence>
<reference evidence="2 3" key="1">
    <citation type="submission" date="2018-10" db="EMBL/GenBank/DDBJ databases">
        <authorList>
            <person name="Ekblom R."/>
            <person name="Jareborg N."/>
        </authorList>
    </citation>
    <scope>NUCLEOTIDE SEQUENCE [LARGE SCALE GENOMIC DNA]</scope>
    <source>
        <tissue evidence="2">Muscle</tissue>
    </source>
</reference>
<accession>A0A9X9PW28</accession>
<comment type="caution">
    <text evidence="2">The sequence shown here is derived from an EMBL/GenBank/DDBJ whole genome shotgun (WGS) entry which is preliminary data.</text>
</comment>
<name>A0A9X9PW28_GULGU</name>
<evidence type="ECO:0000256" key="1">
    <source>
        <dbReference type="SAM" id="MobiDB-lite"/>
    </source>
</evidence>
<dbReference type="AlphaFoldDB" id="A0A9X9PW28"/>
<gene>
    <name evidence="2" type="ORF">BN2614_LOCUS1</name>
</gene>
<feature type="region of interest" description="Disordered" evidence="1">
    <location>
        <begin position="37"/>
        <end position="84"/>
    </location>
</feature>
<organism evidence="2 3">
    <name type="scientific">Gulo gulo</name>
    <name type="common">Wolverine</name>
    <name type="synonym">Gluton</name>
    <dbReference type="NCBI Taxonomy" id="48420"/>
    <lineage>
        <taxon>Eukaryota</taxon>
        <taxon>Metazoa</taxon>
        <taxon>Chordata</taxon>
        <taxon>Craniata</taxon>
        <taxon>Vertebrata</taxon>
        <taxon>Euteleostomi</taxon>
        <taxon>Mammalia</taxon>
        <taxon>Eutheria</taxon>
        <taxon>Laurasiatheria</taxon>
        <taxon>Carnivora</taxon>
        <taxon>Caniformia</taxon>
        <taxon>Musteloidea</taxon>
        <taxon>Mustelidae</taxon>
        <taxon>Guloninae</taxon>
        <taxon>Gulo</taxon>
    </lineage>
</organism>
<sequence length="84" mass="9317">MCVHIRDLTRPQDPKKVRLRGAPAPAPCFLDRGWRQSSQVGHGTAPPHAGLGQPSWFARRPPATRNESKPLKEQSPTHRVFGTS</sequence>
<dbReference type="EMBL" id="CYRY02004343">
    <property type="protein sequence ID" value="VCW68849.1"/>
    <property type="molecule type" value="Genomic_DNA"/>
</dbReference>
<dbReference type="Proteomes" id="UP000269945">
    <property type="component" value="Unassembled WGS sequence"/>
</dbReference>
<protein>
    <submittedName>
        <fullName evidence="2">Uncharacterized protein</fullName>
    </submittedName>
</protein>
<proteinExistence type="predicted"/>
<feature type="compositionally biased region" description="Basic and acidic residues" evidence="1">
    <location>
        <begin position="66"/>
        <end position="76"/>
    </location>
</feature>
<evidence type="ECO:0000313" key="3">
    <source>
        <dbReference type="Proteomes" id="UP000269945"/>
    </source>
</evidence>
<keyword evidence="3" id="KW-1185">Reference proteome</keyword>